<name>A0A917UNY2_9ACTN</name>
<keyword evidence="1" id="KW-1015">Disulfide bond</keyword>
<comment type="caution">
    <text evidence="4">The sequence shown here is derived from an EMBL/GenBank/DDBJ whole genome shotgun (WGS) entry which is preliminary data.</text>
</comment>
<dbReference type="SMART" id="SM00020">
    <property type="entry name" value="Tryp_SPc"/>
    <property type="match status" value="1"/>
</dbReference>
<evidence type="ECO:0000256" key="1">
    <source>
        <dbReference type="ARBA" id="ARBA00023157"/>
    </source>
</evidence>
<reference evidence="4" key="1">
    <citation type="journal article" date="2014" name="Int. J. Syst. Evol. Microbiol.">
        <title>Complete genome sequence of Corynebacterium casei LMG S-19264T (=DSM 44701T), isolated from a smear-ripened cheese.</title>
        <authorList>
            <consortium name="US DOE Joint Genome Institute (JGI-PGF)"/>
            <person name="Walter F."/>
            <person name="Albersmeier A."/>
            <person name="Kalinowski J."/>
            <person name="Ruckert C."/>
        </authorList>
    </citation>
    <scope>NUCLEOTIDE SEQUENCE</scope>
    <source>
        <strain evidence="4">CGMCC 4.7272</strain>
    </source>
</reference>
<feature type="signal peptide" evidence="2">
    <location>
        <begin position="1"/>
        <end position="24"/>
    </location>
</feature>
<dbReference type="GO" id="GO:0004252">
    <property type="term" value="F:serine-type endopeptidase activity"/>
    <property type="evidence" value="ECO:0007669"/>
    <property type="project" value="InterPro"/>
</dbReference>
<reference evidence="4" key="2">
    <citation type="submission" date="2020-09" db="EMBL/GenBank/DDBJ databases">
        <authorList>
            <person name="Sun Q."/>
            <person name="Zhou Y."/>
        </authorList>
    </citation>
    <scope>NUCLEOTIDE SEQUENCE</scope>
    <source>
        <strain evidence="4">CGMCC 4.7272</strain>
    </source>
</reference>
<dbReference type="EMBL" id="BMMU01000069">
    <property type="protein sequence ID" value="GGJ71407.1"/>
    <property type="molecule type" value="Genomic_DNA"/>
</dbReference>
<organism evidence="4 5">
    <name type="scientific">Streptomyces lacrimifluminis</name>
    <dbReference type="NCBI Taxonomy" id="1500077"/>
    <lineage>
        <taxon>Bacteria</taxon>
        <taxon>Bacillati</taxon>
        <taxon>Actinomycetota</taxon>
        <taxon>Actinomycetes</taxon>
        <taxon>Kitasatosporales</taxon>
        <taxon>Streptomycetaceae</taxon>
        <taxon>Streptomyces</taxon>
    </lineage>
</organism>
<keyword evidence="2" id="KW-0732">Signal</keyword>
<dbReference type="Pfam" id="PF00089">
    <property type="entry name" value="Trypsin"/>
    <property type="match status" value="1"/>
</dbReference>
<evidence type="ECO:0000259" key="3">
    <source>
        <dbReference type="PROSITE" id="PS50240"/>
    </source>
</evidence>
<feature type="chain" id="PRO_5037459269" description="Peptidase S1 domain-containing protein" evidence="2">
    <location>
        <begin position="25"/>
        <end position="164"/>
    </location>
</feature>
<dbReference type="InterPro" id="IPR043504">
    <property type="entry name" value="Peptidase_S1_PA_chymotrypsin"/>
</dbReference>
<gene>
    <name evidence="4" type="ORF">GCM10012282_80350</name>
</gene>
<dbReference type="GO" id="GO:0006508">
    <property type="term" value="P:proteolysis"/>
    <property type="evidence" value="ECO:0007669"/>
    <property type="project" value="InterPro"/>
</dbReference>
<dbReference type="RefSeq" id="WP_229695710.1">
    <property type="nucleotide sequence ID" value="NZ_BAABER010000071.1"/>
</dbReference>
<evidence type="ECO:0000313" key="4">
    <source>
        <dbReference type="EMBL" id="GGJ71407.1"/>
    </source>
</evidence>
<evidence type="ECO:0000313" key="5">
    <source>
        <dbReference type="Proteomes" id="UP000625682"/>
    </source>
</evidence>
<dbReference type="InterPro" id="IPR001254">
    <property type="entry name" value="Trypsin_dom"/>
</dbReference>
<protein>
    <recommendedName>
        <fullName evidence="3">Peptidase S1 domain-containing protein</fullName>
    </recommendedName>
</protein>
<dbReference type="PROSITE" id="PS50240">
    <property type="entry name" value="TRYPSIN_DOM"/>
    <property type="match status" value="1"/>
</dbReference>
<dbReference type="SUPFAM" id="SSF50494">
    <property type="entry name" value="Trypsin-like serine proteases"/>
    <property type="match status" value="1"/>
</dbReference>
<dbReference type="InterPro" id="IPR009003">
    <property type="entry name" value="Peptidase_S1_PA"/>
</dbReference>
<dbReference type="InterPro" id="IPR051487">
    <property type="entry name" value="Ser/Thr_Proteases_Immune/Dev"/>
</dbReference>
<keyword evidence="5" id="KW-1185">Reference proteome</keyword>
<dbReference type="Gene3D" id="2.40.10.10">
    <property type="entry name" value="Trypsin-like serine proteases"/>
    <property type="match status" value="1"/>
</dbReference>
<dbReference type="PANTHER" id="PTHR24256">
    <property type="entry name" value="TRYPTASE-RELATED"/>
    <property type="match status" value="1"/>
</dbReference>
<feature type="domain" description="Peptidase S1" evidence="3">
    <location>
        <begin position="25"/>
        <end position="164"/>
    </location>
</feature>
<proteinExistence type="predicted"/>
<dbReference type="AlphaFoldDB" id="A0A917UNY2"/>
<dbReference type="Proteomes" id="UP000625682">
    <property type="component" value="Unassembled WGS sequence"/>
</dbReference>
<accession>A0A917UNY2</accession>
<evidence type="ECO:0000256" key="2">
    <source>
        <dbReference type="SAM" id="SignalP"/>
    </source>
</evidence>
<sequence length="164" mass="17370">MRLGLVGGLITAGLMCLTPQSAQAITGGNNVTDHSFDFVAKINYTLAPTWCTATLIKPDWVLTAAHRMGGANPGEITVRVGTNVRDTGGQVRDTVAIHSYPAYVGGRDDIALLKLDSPVTGITPIKLADPAQYRRWDGQSGGPFTMYDDGVVAGWGQNGHVFAI</sequence>